<gene>
    <name evidence="2" type="ORF">AADG42_08250</name>
</gene>
<dbReference type="RefSeq" id="WP_425308737.1">
    <property type="nucleotide sequence ID" value="NZ_CP154795.1"/>
</dbReference>
<dbReference type="Pfam" id="PF05362">
    <property type="entry name" value="Lon_C"/>
    <property type="match status" value="1"/>
</dbReference>
<dbReference type="InterPro" id="IPR008269">
    <property type="entry name" value="Lon_proteolytic"/>
</dbReference>
<dbReference type="InterPro" id="IPR036034">
    <property type="entry name" value="PDZ_sf"/>
</dbReference>
<reference evidence="2 3" key="1">
    <citation type="submission" date="2024-04" db="EMBL/GenBank/DDBJ databases">
        <title>Isolation of an actinomycete strain from pig manure.</title>
        <authorList>
            <person name="Gong T."/>
            <person name="Yu Z."/>
            <person name="An M."/>
            <person name="Wei C."/>
            <person name="Yang W."/>
            <person name="Liu L."/>
        </authorList>
    </citation>
    <scope>NUCLEOTIDE SEQUENCE [LARGE SCALE GENOMIC DNA]</scope>
    <source>
        <strain evidence="2 3">ZF39</strain>
    </source>
</reference>
<proteinExistence type="predicted"/>
<protein>
    <submittedName>
        <fullName evidence="2">PDZ domain-containing protein</fullName>
    </submittedName>
</protein>
<dbReference type="EMBL" id="CP154795">
    <property type="protein sequence ID" value="XAN07284.1"/>
    <property type="molecule type" value="Genomic_DNA"/>
</dbReference>
<evidence type="ECO:0000259" key="1">
    <source>
        <dbReference type="PROSITE" id="PS50106"/>
    </source>
</evidence>
<dbReference type="PROSITE" id="PS50106">
    <property type="entry name" value="PDZ"/>
    <property type="match status" value="1"/>
</dbReference>
<dbReference type="InterPro" id="IPR014721">
    <property type="entry name" value="Ribsml_uS5_D2-typ_fold_subgr"/>
</dbReference>
<dbReference type="InterPro" id="IPR020568">
    <property type="entry name" value="Ribosomal_Su5_D2-typ_SF"/>
</dbReference>
<dbReference type="Pfam" id="PF13180">
    <property type="entry name" value="PDZ_2"/>
    <property type="match status" value="1"/>
</dbReference>
<dbReference type="Gene3D" id="3.30.230.10">
    <property type="match status" value="1"/>
</dbReference>
<dbReference type="InterPro" id="IPR027065">
    <property type="entry name" value="Lon_Prtase"/>
</dbReference>
<dbReference type="SUPFAM" id="SSF54211">
    <property type="entry name" value="Ribosomal protein S5 domain 2-like"/>
    <property type="match status" value="1"/>
</dbReference>
<feature type="domain" description="PDZ" evidence="1">
    <location>
        <begin position="143"/>
        <end position="198"/>
    </location>
</feature>
<keyword evidence="3" id="KW-1185">Reference proteome</keyword>
<sequence>MTRQTRLSLAAAVGFVVLALLIAVLPVPYVIYSPGRAYTVAGLGPDQDPVIRLEGIPTYPVDGELHMTTVAVTRADAHTSLAAAVFAYWAPNRDALPRDSVYDPGKTTEQVRAEERQMMDTSQQDATVAGLRAADIPVEELPVVSAVTVSGPSHGRLAPGDLVLSINGQDVHTPDELRTRIQAQGIGEAVQLEVERDRQRVNVEVITVASTQDPELPVLGIQIGVGYRYEPTVTFGVSHDIGGPSAGVVFALAVFDLVTQEDLLRGRSVAGTGKIRPDGGVQAIGGLQEKMAGAEDAGATIFLVPGANCSDLEGSTTDMQIIRVDTLDDAINGLRHIDDPATAGQVPRC</sequence>
<evidence type="ECO:0000313" key="3">
    <source>
        <dbReference type="Proteomes" id="UP001442841"/>
    </source>
</evidence>
<accession>A0ABZ3FQA8</accession>
<dbReference type="Gene3D" id="2.30.42.10">
    <property type="match status" value="1"/>
</dbReference>
<dbReference type="PANTHER" id="PTHR10046">
    <property type="entry name" value="ATP DEPENDENT LON PROTEASE FAMILY MEMBER"/>
    <property type="match status" value="1"/>
</dbReference>
<evidence type="ECO:0000313" key="2">
    <source>
        <dbReference type="EMBL" id="XAN07284.1"/>
    </source>
</evidence>
<organism evidence="2 3">
    <name type="scientific">Ammonicoccus fulvus</name>
    <dbReference type="NCBI Taxonomy" id="3138240"/>
    <lineage>
        <taxon>Bacteria</taxon>
        <taxon>Bacillati</taxon>
        <taxon>Actinomycetota</taxon>
        <taxon>Actinomycetes</taxon>
        <taxon>Propionibacteriales</taxon>
        <taxon>Propionibacteriaceae</taxon>
        <taxon>Ammonicoccus</taxon>
    </lineage>
</organism>
<dbReference type="InterPro" id="IPR001478">
    <property type="entry name" value="PDZ"/>
</dbReference>
<name>A0ABZ3FQA8_9ACTN</name>
<dbReference type="SUPFAM" id="SSF50156">
    <property type="entry name" value="PDZ domain-like"/>
    <property type="match status" value="1"/>
</dbReference>
<dbReference type="Proteomes" id="UP001442841">
    <property type="component" value="Chromosome"/>
</dbReference>